<gene>
    <name evidence="3" type="ORF">E1N52_04330</name>
</gene>
<dbReference type="Proteomes" id="UP000295606">
    <property type="component" value="Unassembled WGS sequence"/>
</dbReference>
<dbReference type="InterPro" id="IPR002104">
    <property type="entry name" value="Integrase_catalytic"/>
</dbReference>
<dbReference type="PROSITE" id="PS51898">
    <property type="entry name" value="TYR_RECOMBINASE"/>
    <property type="match status" value="1"/>
</dbReference>
<proteinExistence type="predicted"/>
<reference evidence="3 4" key="1">
    <citation type="submission" date="2019-03" db="EMBL/GenBank/DDBJ databases">
        <title>Paraburkholderia sp. isolated from native Mimosa gymnas in Guartela State Park, Brazil.</title>
        <authorList>
            <person name="Paulitsch F."/>
            <person name="Hungria M."/>
            <person name="Delamuta J.R.M."/>
            <person name="Ribeiro R.A."/>
            <person name="Dall'Agnol R."/>
            <person name="Silva J.S.B."/>
        </authorList>
    </citation>
    <scope>NUCLEOTIDE SEQUENCE [LARGE SCALE GENOMIC DNA]</scope>
    <source>
        <strain evidence="3 4">CNPSo 3008</strain>
    </source>
</reference>
<dbReference type="OrthoDB" id="662444at2"/>
<dbReference type="GO" id="GO:0003677">
    <property type="term" value="F:DNA binding"/>
    <property type="evidence" value="ECO:0007669"/>
    <property type="project" value="InterPro"/>
</dbReference>
<name>A0A4R5LLN0_9BURK</name>
<evidence type="ECO:0000259" key="2">
    <source>
        <dbReference type="PROSITE" id="PS51898"/>
    </source>
</evidence>
<dbReference type="Pfam" id="PF00589">
    <property type="entry name" value="Phage_integrase"/>
    <property type="match status" value="1"/>
</dbReference>
<dbReference type="EMBL" id="SMOD01000002">
    <property type="protein sequence ID" value="TDG10576.1"/>
    <property type="molecule type" value="Genomic_DNA"/>
</dbReference>
<sequence length="182" mass="20754">MRKNSESRRDVYVEDDVFQRVYACADQPTRDAMDMAYVTRQRPHDTLSCDERDVRDCFIAIGQGKTGQRLRIEVVGELQAVIDHIRARKVELKEVSIALVIKENGEHMTLGALQKRVCVARARAGVPVGDFQFRDLRAKAGTDKADSSDGIRQAQRRLGHKSLTMTEHYLRKRRGEKMGPTR</sequence>
<dbReference type="InterPro" id="IPR013762">
    <property type="entry name" value="Integrase-like_cat_sf"/>
</dbReference>
<evidence type="ECO:0000313" key="4">
    <source>
        <dbReference type="Proteomes" id="UP000295606"/>
    </source>
</evidence>
<evidence type="ECO:0000256" key="1">
    <source>
        <dbReference type="ARBA" id="ARBA00023172"/>
    </source>
</evidence>
<dbReference type="Gene3D" id="1.10.443.10">
    <property type="entry name" value="Intergrase catalytic core"/>
    <property type="match status" value="1"/>
</dbReference>
<dbReference type="GO" id="GO:0006310">
    <property type="term" value="P:DNA recombination"/>
    <property type="evidence" value="ECO:0007669"/>
    <property type="project" value="UniProtKB-KW"/>
</dbReference>
<evidence type="ECO:0000313" key="3">
    <source>
        <dbReference type="EMBL" id="TDG10576.1"/>
    </source>
</evidence>
<protein>
    <submittedName>
        <fullName evidence="3">Integrase</fullName>
    </submittedName>
</protein>
<feature type="domain" description="Tyr recombinase" evidence="2">
    <location>
        <begin position="7"/>
        <end position="182"/>
    </location>
</feature>
<dbReference type="AlphaFoldDB" id="A0A4R5LLN0"/>
<dbReference type="RefSeq" id="WP_133180481.1">
    <property type="nucleotide sequence ID" value="NZ_SMOD01000002.1"/>
</dbReference>
<dbReference type="InterPro" id="IPR011010">
    <property type="entry name" value="DNA_brk_join_enz"/>
</dbReference>
<dbReference type="SUPFAM" id="SSF56349">
    <property type="entry name" value="DNA breaking-rejoining enzymes"/>
    <property type="match status" value="1"/>
</dbReference>
<organism evidence="3 4">
    <name type="scientific">Paraburkholderia guartelaensis</name>
    <dbReference type="NCBI Taxonomy" id="2546446"/>
    <lineage>
        <taxon>Bacteria</taxon>
        <taxon>Pseudomonadati</taxon>
        <taxon>Pseudomonadota</taxon>
        <taxon>Betaproteobacteria</taxon>
        <taxon>Burkholderiales</taxon>
        <taxon>Burkholderiaceae</taxon>
        <taxon>Paraburkholderia</taxon>
    </lineage>
</organism>
<dbReference type="GO" id="GO:0015074">
    <property type="term" value="P:DNA integration"/>
    <property type="evidence" value="ECO:0007669"/>
    <property type="project" value="InterPro"/>
</dbReference>
<keyword evidence="1" id="KW-0233">DNA recombination</keyword>
<accession>A0A4R5LLN0</accession>
<comment type="caution">
    <text evidence="3">The sequence shown here is derived from an EMBL/GenBank/DDBJ whole genome shotgun (WGS) entry which is preliminary data.</text>
</comment>